<comment type="caution">
    <text evidence="2">The sequence shown here is derived from an EMBL/GenBank/DDBJ whole genome shotgun (WGS) entry which is preliminary data.</text>
</comment>
<evidence type="ECO:0000313" key="2">
    <source>
        <dbReference type="EMBL" id="MQL98784.1"/>
    </source>
</evidence>
<dbReference type="EMBL" id="NMUH01002239">
    <property type="protein sequence ID" value="MQL98784.1"/>
    <property type="molecule type" value="Genomic_DNA"/>
</dbReference>
<reference evidence="2" key="1">
    <citation type="submission" date="2017-07" db="EMBL/GenBank/DDBJ databases">
        <title>Taro Niue Genome Assembly and Annotation.</title>
        <authorList>
            <person name="Atibalentja N."/>
            <person name="Keating K."/>
            <person name="Fields C.J."/>
        </authorList>
    </citation>
    <scope>NUCLEOTIDE SEQUENCE</scope>
    <source>
        <strain evidence="2">Niue_2</strain>
        <tissue evidence="2">Leaf</tissue>
    </source>
</reference>
<evidence type="ECO:0000256" key="1">
    <source>
        <dbReference type="SAM" id="MobiDB-lite"/>
    </source>
</evidence>
<feature type="region of interest" description="Disordered" evidence="1">
    <location>
        <begin position="98"/>
        <end position="133"/>
    </location>
</feature>
<organism evidence="2 3">
    <name type="scientific">Colocasia esculenta</name>
    <name type="common">Wild taro</name>
    <name type="synonym">Arum esculentum</name>
    <dbReference type="NCBI Taxonomy" id="4460"/>
    <lineage>
        <taxon>Eukaryota</taxon>
        <taxon>Viridiplantae</taxon>
        <taxon>Streptophyta</taxon>
        <taxon>Embryophyta</taxon>
        <taxon>Tracheophyta</taxon>
        <taxon>Spermatophyta</taxon>
        <taxon>Magnoliopsida</taxon>
        <taxon>Liliopsida</taxon>
        <taxon>Araceae</taxon>
        <taxon>Aroideae</taxon>
        <taxon>Colocasieae</taxon>
        <taxon>Colocasia</taxon>
    </lineage>
</organism>
<dbReference type="AlphaFoldDB" id="A0A843W135"/>
<feature type="compositionally biased region" description="Low complexity" evidence="1">
    <location>
        <begin position="10"/>
        <end position="21"/>
    </location>
</feature>
<keyword evidence="3" id="KW-1185">Reference proteome</keyword>
<protein>
    <submittedName>
        <fullName evidence="2">Uncharacterized protein</fullName>
    </submittedName>
</protein>
<dbReference type="Proteomes" id="UP000652761">
    <property type="component" value="Unassembled WGS sequence"/>
</dbReference>
<name>A0A843W135_COLES</name>
<feature type="region of interest" description="Disordered" evidence="1">
    <location>
        <begin position="1"/>
        <end position="21"/>
    </location>
</feature>
<accession>A0A843W135</accession>
<sequence length="143" mass="15410">MVTSERCWWSRNRPSPSPSPLLLQPRPRLSMTARGEGFRFSCDARVVHRCGISGRRGRKASFVFCYMDDSSGVRATGGESSDATGSTGLQLYSQIERCSPPTAAGHEGREDANRGGKLVAEEEEGHTLCQPLDGAGFGEGGLF</sequence>
<proteinExistence type="predicted"/>
<evidence type="ECO:0000313" key="3">
    <source>
        <dbReference type="Proteomes" id="UP000652761"/>
    </source>
</evidence>
<gene>
    <name evidence="2" type="ORF">Taro_031497</name>
</gene>